<proteinExistence type="predicted"/>
<evidence type="ECO:0000313" key="2">
    <source>
        <dbReference type="Proteomes" id="UP000218644"/>
    </source>
</evidence>
<comment type="caution">
    <text evidence="1">The sequence shown here is derived from an EMBL/GenBank/DDBJ whole genome shotgun (WGS) entry which is preliminary data.</text>
</comment>
<dbReference type="RefSeq" id="WP_095556285.1">
    <property type="nucleotide sequence ID" value="NZ_NSJD01000002.1"/>
</dbReference>
<dbReference type="EMBL" id="NSJD01000002">
    <property type="protein sequence ID" value="PAT41211.1"/>
    <property type="molecule type" value="Genomic_DNA"/>
</dbReference>
<accession>A0A2A2AU05</accession>
<dbReference type="Pfam" id="PF23840">
    <property type="entry name" value="Phage_tail_terminator"/>
    <property type="match status" value="1"/>
</dbReference>
<protein>
    <submittedName>
        <fullName evidence="1">Uncharacterized protein</fullName>
    </submittedName>
</protein>
<organism evidence="1 2">
    <name type="scientific">Vandammella animalimorsus</name>
    <dbReference type="NCBI Taxonomy" id="2029117"/>
    <lineage>
        <taxon>Bacteria</taxon>
        <taxon>Pseudomonadati</taxon>
        <taxon>Pseudomonadota</taxon>
        <taxon>Betaproteobacteria</taxon>
        <taxon>Burkholderiales</taxon>
        <taxon>Comamonadaceae</taxon>
        <taxon>Vandammella</taxon>
    </lineage>
</organism>
<name>A0A2A2AU05_9BURK</name>
<dbReference type="Proteomes" id="UP000218644">
    <property type="component" value="Unassembled WGS sequence"/>
</dbReference>
<evidence type="ECO:0000313" key="1">
    <source>
        <dbReference type="EMBL" id="PAT41211.1"/>
    </source>
</evidence>
<sequence length="151" mass="16567">MGFEPFDTSLIVQRLSHAVPALQAVGNMADYAAVQELRSFRTPSAYVVFGEEQNTGKVPASIGVCTQESVVEIGVVLALRHYREQGGGQMAAQTRQLIGQVRCALLGWRPEVSGARVLEWQAGRVLDYDAGVLLFADRYALRYLLHKESTA</sequence>
<dbReference type="AlphaFoldDB" id="A0A2A2AU05"/>
<reference evidence="1 2" key="1">
    <citation type="submission" date="2017-08" db="EMBL/GenBank/DDBJ databases">
        <title>WGS of Clinical strains of the CDC Group NO-1 linked to zoonotic infections in humans.</title>
        <authorList>
            <person name="Bernier A.-M."/>
            <person name="Bernard K."/>
        </authorList>
    </citation>
    <scope>NUCLEOTIDE SEQUENCE [LARGE SCALE GENOMIC DNA]</scope>
    <source>
        <strain evidence="1 2">NML79-0751</strain>
    </source>
</reference>
<gene>
    <name evidence="1" type="ORF">CK623_02940</name>
</gene>
<dbReference type="InterPro" id="IPR056912">
    <property type="entry name" value="Phage_JBD30_tail_term-like"/>
</dbReference>